<evidence type="ECO:0000256" key="4">
    <source>
        <dbReference type="ARBA" id="ARBA00022516"/>
    </source>
</evidence>
<evidence type="ECO:0000256" key="5">
    <source>
        <dbReference type="ARBA" id="ARBA00022692"/>
    </source>
</evidence>
<keyword evidence="12 13" id="KW-0275">Fatty acid biosynthesis</keyword>
<evidence type="ECO:0000256" key="1">
    <source>
        <dbReference type="ARBA" id="ARBA00004141"/>
    </source>
</evidence>
<feature type="domain" description="Fatty acid desaturase" evidence="15">
    <location>
        <begin position="171"/>
        <end position="383"/>
    </location>
</feature>
<evidence type="ECO:0000256" key="2">
    <source>
        <dbReference type="ARBA" id="ARBA00005189"/>
    </source>
</evidence>
<comment type="domain">
    <text evidence="13">The histidine box domains are involved in binding the catalytic metal ions.</text>
</comment>
<comment type="pathway">
    <text evidence="2">Lipid metabolism.</text>
</comment>
<dbReference type="GO" id="GO:0005789">
    <property type="term" value="C:endoplasmic reticulum membrane"/>
    <property type="evidence" value="ECO:0007669"/>
    <property type="project" value="TreeGrafter"/>
</dbReference>
<dbReference type="EMBL" id="HBGG01020785">
    <property type="protein sequence ID" value="CAD9208555.1"/>
    <property type="molecule type" value="Transcribed_RNA"/>
</dbReference>
<feature type="transmembrane region" description="Helical" evidence="14">
    <location>
        <begin position="147"/>
        <end position="164"/>
    </location>
</feature>
<keyword evidence="8 13" id="KW-0560">Oxidoreductase</keyword>
<comment type="subcellular location">
    <subcellularLocation>
        <location evidence="1">Membrane</location>
        <topology evidence="1">Multi-pass membrane protein</topology>
    </subcellularLocation>
</comment>
<evidence type="ECO:0000256" key="8">
    <source>
        <dbReference type="ARBA" id="ARBA00023002"/>
    </source>
</evidence>
<evidence type="ECO:0000256" key="3">
    <source>
        <dbReference type="ARBA" id="ARBA00009295"/>
    </source>
</evidence>
<dbReference type="InterPro" id="IPR005804">
    <property type="entry name" value="FA_desaturase_dom"/>
</dbReference>
<gene>
    <name evidence="16" type="ORF">TCHU04912_LOCUS10792</name>
</gene>
<accession>A0A7S1SUF2</accession>
<dbReference type="PRINTS" id="PR00075">
    <property type="entry name" value="FACDDSATRASE"/>
</dbReference>
<dbReference type="Pfam" id="PF00487">
    <property type="entry name" value="FA_desaturase"/>
    <property type="match status" value="1"/>
</dbReference>
<keyword evidence="11 14" id="KW-0472">Membrane</keyword>
<name>A0A7S1SUF2_9CHLO</name>
<keyword evidence="4 13" id="KW-0444">Lipid biosynthesis</keyword>
<evidence type="ECO:0000256" key="14">
    <source>
        <dbReference type="SAM" id="Phobius"/>
    </source>
</evidence>
<protein>
    <recommendedName>
        <fullName evidence="15">Fatty acid desaturase domain-containing protein</fullName>
    </recommendedName>
</protein>
<dbReference type="PANTHER" id="PTHR11351:SF31">
    <property type="entry name" value="DESATURASE 1, ISOFORM A-RELATED"/>
    <property type="match status" value="1"/>
</dbReference>
<dbReference type="InterPro" id="IPR015876">
    <property type="entry name" value="Acyl-CoA_DS"/>
</dbReference>
<feature type="transmembrane region" description="Helical" evidence="14">
    <location>
        <begin position="288"/>
        <end position="308"/>
    </location>
</feature>
<evidence type="ECO:0000256" key="13">
    <source>
        <dbReference type="RuleBase" id="RU000581"/>
    </source>
</evidence>
<evidence type="ECO:0000256" key="7">
    <source>
        <dbReference type="ARBA" id="ARBA00022989"/>
    </source>
</evidence>
<keyword evidence="7 14" id="KW-1133">Transmembrane helix</keyword>
<keyword evidence="9" id="KW-0408">Iron</keyword>
<dbReference type="PANTHER" id="PTHR11351">
    <property type="entry name" value="ACYL-COA DESATURASE"/>
    <property type="match status" value="1"/>
</dbReference>
<sequence>MASCGLQLARGPTLAPRRAAVRRSVAAVSAGRPGAPLRLACPAVRLESVSRKLALSGFARSAASAEPSTETASTSDVEVPVVDSLSYSQQYDEVFSKPLVTNKAIAKPDKDAQASQPGSIKVFASDVHAVGKRPLWFNRQWDNTDKTYLAFIAGMHIVALAAPFCFSWSMVALFAAGYFVTGCLGITLSYHRQLSHKSFRTPKWLEYALAYCGVLAVQGDPLEWVSSHRYHHLHCDTPLDPHSPFEGFWWSHAGWLLDHEAVEARVSDRSNANDMQKQWFYRFLEKTYVWHIVASFAALFAIGGWPAVVWGGALRTIWVYHITWFVNSASHVWGSQDYNTGDLSRNNWWVGILAFGEGWHNNHHAFEFSARHGLKWWQVDMTWMIISGLKAVGLASHVKLPSEAQKARLAFN</sequence>
<evidence type="ECO:0000256" key="12">
    <source>
        <dbReference type="ARBA" id="ARBA00023160"/>
    </source>
</evidence>
<feature type="transmembrane region" description="Helical" evidence="14">
    <location>
        <begin position="170"/>
        <end position="190"/>
    </location>
</feature>
<evidence type="ECO:0000256" key="9">
    <source>
        <dbReference type="ARBA" id="ARBA00023004"/>
    </source>
</evidence>
<evidence type="ECO:0000256" key="11">
    <source>
        <dbReference type="ARBA" id="ARBA00023136"/>
    </source>
</evidence>
<reference evidence="16" key="1">
    <citation type="submission" date="2021-01" db="EMBL/GenBank/DDBJ databases">
        <authorList>
            <person name="Corre E."/>
            <person name="Pelletier E."/>
            <person name="Niang G."/>
            <person name="Scheremetjew M."/>
            <person name="Finn R."/>
            <person name="Kale V."/>
            <person name="Holt S."/>
            <person name="Cochrane G."/>
            <person name="Meng A."/>
            <person name="Brown T."/>
            <person name="Cohen L."/>
        </authorList>
    </citation>
    <scope>NUCLEOTIDE SEQUENCE</scope>
    <source>
        <strain evidence="16">PLY429</strain>
    </source>
</reference>
<evidence type="ECO:0000313" key="16">
    <source>
        <dbReference type="EMBL" id="CAD9208555.1"/>
    </source>
</evidence>
<dbReference type="GO" id="GO:0016717">
    <property type="term" value="F:oxidoreductase activity, acting on paired donors, with oxidation of a pair of donors resulting in the reduction of molecular oxygen to two molecules of water"/>
    <property type="evidence" value="ECO:0007669"/>
    <property type="project" value="InterPro"/>
</dbReference>
<keyword evidence="5 13" id="KW-0812">Transmembrane</keyword>
<keyword evidence="6" id="KW-0276">Fatty acid metabolism</keyword>
<proteinExistence type="inferred from homology"/>
<dbReference type="GO" id="GO:0042761">
    <property type="term" value="P:very long-chain fatty acid biosynthetic process"/>
    <property type="evidence" value="ECO:0007669"/>
    <property type="project" value="TreeGrafter"/>
</dbReference>
<evidence type="ECO:0000259" key="15">
    <source>
        <dbReference type="Pfam" id="PF00487"/>
    </source>
</evidence>
<evidence type="ECO:0000256" key="10">
    <source>
        <dbReference type="ARBA" id="ARBA00023098"/>
    </source>
</evidence>
<organism evidence="16">
    <name type="scientific">Tetraselmis chuii</name>
    <dbReference type="NCBI Taxonomy" id="63592"/>
    <lineage>
        <taxon>Eukaryota</taxon>
        <taxon>Viridiplantae</taxon>
        <taxon>Chlorophyta</taxon>
        <taxon>core chlorophytes</taxon>
        <taxon>Chlorodendrophyceae</taxon>
        <taxon>Chlorodendrales</taxon>
        <taxon>Chlorodendraceae</taxon>
        <taxon>Tetraselmis</taxon>
    </lineage>
</organism>
<keyword evidence="10" id="KW-0443">Lipid metabolism</keyword>
<comment type="cofactor">
    <cofactor evidence="13">
        <name>Fe(2+)</name>
        <dbReference type="ChEBI" id="CHEBI:29033"/>
    </cofactor>
</comment>
<evidence type="ECO:0000256" key="6">
    <source>
        <dbReference type="ARBA" id="ARBA00022832"/>
    </source>
</evidence>
<dbReference type="CDD" id="cd03505">
    <property type="entry name" value="Delta9-FADS-like"/>
    <property type="match status" value="1"/>
</dbReference>
<comment type="similarity">
    <text evidence="3 13">Belongs to the fatty acid desaturase type 1 family.</text>
</comment>
<dbReference type="AlphaFoldDB" id="A0A7S1SUF2"/>